<dbReference type="OrthoDB" id="6183236at2"/>
<feature type="domain" description="DUF637" evidence="1">
    <location>
        <begin position="3"/>
        <end position="161"/>
    </location>
</feature>
<dbReference type="AlphaFoldDB" id="A0A368TNR8"/>
<organism evidence="2 3">
    <name type="scientific">Billgrantia montanilacus</name>
    <dbReference type="NCBI Taxonomy" id="2282305"/>
    <lineage>
        <taxon>Bacteria</taxon>
        <taxon>Pseudomonadati</taxon>
        <taxon>Pseudomonadota</taxon>
        <taxon>Gammaproteobacteria</taxon>
        <taxon>Oceanospirillales</taxon>
        <taxon>Halomonadaceae</taxon>
        <taxon>Billgrantia</taxon>
    </lineage>
</organism>
<sequence length="443" mass="46364">ASMVSAGAGSLAGTGAVSLVNNRGDLGTALGDTFSSDSLRAAATAALTAGATPNGGTSNLNLSFGQGSDILRFAGQRATQAAIDAGIRSAVEGGSYQSHLGDNLENAVTHVVSGVLFNAVGDFSHNRFVNGSPEKIALHALAGGLTAEAMGGDFRTGAMAAGANEALVEYLDSQLGSDPQTRTHLLTTASQLVGIVAAELVNGDVYQGAEIAAQATRYNYLRHDQVDAYVDELEGCEARGDCTEIQEKYRALSIAQQDELIALCATNSTACAAEYQHLVDNSELFREALDGFGGREVPWRIGLDAGPLLGQYMEAESVVSQEGFAQFLQEQHGLDLEQASVLSAMAAGILPLGSKHLQLNQPKNPAYQPVRNASTSIAGREYSGHALDRMQDRGIMPSVVEDTIRNGQSYPSRGGTTVFHSPENNISVVVNGQGDVVTTRYGR</sequence>
<comment type="caution">
    <text evidence="2">The sequence shown here is derived from an EMBL/GenBank/DDBJ whole genome shotgun (WGS) entry which is preliminary data.</text>
</comment>
<proteinExistence type="predicted"/>
<protein>
    <submittedName>
        <fullName evidence="2">DUF4258 domain-containing protein</fullName>
    </submittedName>
</protein>
<dbReference type="RefSeq" id="WP_114481127.1">
    <property type="nucleotide sequence ID" value="NZ_QPII01000038.1"/>
</dbReference>
<gene>
    <name evidence="2" type="ORF">DU505_22075</name>
</gene>
<dbReference type="Proteomes" id="UP000252405">
    <property type="component" value="Unassembled WGS sequence"/>
</dbReference>
<keyword evidence="3" id="KW-1185">Reference proteome</keyword>
<name>A0A368TNR8_9GAMM</name>
<dbReference type="EMBL" id="QPII01000038">
    <property type="protein sequence ID" value="RCV85956.1"/>
    <property type="molecule type" value="Genomic_DNA"/>
</dbReference>
<evidence type="ECO:0000313" key="2">
    <source>
        <dbReference type="EMBL" id="RCV85956.1"/>
    </source>
</evidence>
<accession>A0A368TNR8</accession>
<evidence type="ECO:0000259" key="1">
    <source>
        <dbReference type="Pfam" id="PF04830"/>
    </source>
</evidence>
<reference evidence="2 3" key="1">
    <citation type="submission" date="2018-07" db="EMBL/GenBank/DDBJ databases">
        <title>Halomonas montanilacus sp. nov., isolated from Lake Pengyan on Tibetan Plateau.</title>
        <authorList>
            <person name="Lu H."/>
            <person name="Xing P."/>
            <person name="Wu Q."/>
        </authorList>
    </citation>
    <scope>NUCLEOTIDE SEQUENCE [LARGE SCALE GENOMIC DNA]</scope>
    <source>
        <strain evidence="2 3">PYC7W</strain>
    </source>
</reference>
<evidence type="ECO:0000313" key="3">
    <source>
        <dbReference type="Proteomes" id="UP000252405"/>
    </source>
</evidence>
<feature type="non-terminal residue" evidence="2">
    <location>
        <position position="1"/>
    </location>
</feature>
<dbReference type="InterPro" id="IPR006915">
    <property type="entry name" value="DUF637_hemagglutn_put"/>
</dbReference>
<dbReference type="Pfam" id="PF04830">
    <property type="entry name" value="DUF637"/>
    <property type="match status" value="1"/>
</dbReference>